<dbReference type="PANTHER" id="PTHR43861">
    <property type="entry name" value="TRANS-ACONITATE 2-METHYLTRANSFERASE-RELATED"/>
    <property type="match status" value="1"/>
</dbReference>
<dbReference type="InterPro" id="IPR041698">
    <property type="entry name" value="Methyltransf_25"/>
</dbReference>
<dbReference type="Proteomes" id="UP000886335">
    <property type="component" value="Unassembled WGS sequence"/>
</dbReference>
<dbReference type="GO" id="GO:0032259">
    <property type="term" value="P:methylation"/>
    <property type="evidence" value="ECO:0007669"/>
    <property type="project" value="UniProtKB-KW"/>
</dbReference>
<evidence type="ECO:0000256" key="1">
    <source>
        <dbReference type="ARBA" id="ARBA00022679"/>
    </source>
</evidence>
<dbReference type="Gene3D" id="3.40.50.150">
    <property type="entry name" value="Vaccinia Virus protein VP39"/>
    <property type="match status" value="1"/>
</dbReference>
<proteinExistence type="predicted"/>
<dbReference type="AlphaFoldDB" id="A0A831SQY0"/>
<protein>
    <submittedName>
        <fullName evidence="3">Class I SAM-dependent methyltransferase</fullName>
    </submittedName>
</protein>
<dbReference type="Gene3D" id="2.20.25.110">
    <property type="entry name" value="S-adenosyl-L-methionine-dependent methyltransferases"/>
    <property type="match status" value="1"/>
</dbReference>
<dbReference type="EMBL" id="DSBW01000027">
    <property type="protein sequence ID" value="HED30317.1"/>
    <property type="molecule type" value="Genomic_DNA"/>
</dbReference>
<dbReference type="Pfam" id="PF13649">
    <property type="entry name" value="Methyltransf_25"/>
    <property type="match status" value="1"/>
</dbReference>
<keyword evidence="3" id="KW-0489">Methyltransferase</keyword>
<reference evidence="3" key="1">
    <citation type="journal article" date="2020" name="mSystems">
        <title>Genome- and Community-Level Interaction Insights into Carbon Utilization and Element Cycling Functions of Hydrothermarchaeota in Hydrothermal Sediment.</title>
        <authorList>
            <person name="Zhou Z."/>
            <person name="Liu Y."/>
            <person name="Xu W."/>
            <person name="Pan J."/>
            <person name="Luo Z.H."/>
            <person name="Li M."/>
        </authorList>
    </citation>
    <scope>NUCLEOTIDE SEQUENCE [LARGE SCALE GENOMIC DNA]</scope>
    <source>
        <strain evidence="3">SpSt-1181</strain>
    </source>
</reference>
<organism evidence="3">
    <name type="scientific">Prosthecochloris aestuarii</name>
    <dbReference type="NCBI Taxonomy" id="1102"/>
    <lineage>
        <taxon>Bacteria</taxon>
        <taxon>Pseudomonadati</taxon>
        <taxon>Chlorobiota</taxon>
        <taxon>Chlorobiia</taxon>
        <taxon>Chlorobiales</taxon>
        <taxon>Chlorobiaceae</taxon>
        <taxon>Prosthecochloris</taxon>
    </lineage>
</organism>
<gene>
    <name evidence="3" type="ORF">ENN50_01225</name>
</gene>
<dbReference type="InterPro" id="IPR029063">
    <property type="entry name" value="SAM-dependent_MTases_sf"/>
</dbReference>
<dbReference type="CDD" id="cd02440">
    <property type="entry name" value="AdoMet_MTases"/>
    <property type="match status" value="1"/>
</dbReference>
<keyword evidence="1" id="KW-0808">Transferase</keyword>
<dbReference type="SUPFAM" id="SSF53335">
    <property type="entry name" value="S-adenosyl-L-methionine-dependent methyltransferases"/>
    <property type="match status" value="1"/>
</dbReference>
<dbReference type="GO" id="GO:0008168">
    <property type="term" value="F:methyltransferase activity"/>
    <property type="evidence" value="ECO:0007669"/>
    <property type="project" value="UniProtKB-KW"/>
</dbReference>
<evidence type="ECO:0000259" key="2">
    <source>
        <dbReference type="Pfam" id="PF13649"/>
    </source>
</evidence>
<feature type="domain" description="Methyltransferase" evidence="2">
    <location>
        <begin position="57"/>
        <end position="152"/>
    </location>
</feature>
<name>A0A831SQY0_PROAE</name>
<comment type="caution">
    <text evidence="3">The sequence shown here is derived from an EMBL/GenBank/DDBJ whole genome shotgun (WGS) entry which is preliminary data.</text>
</comment>
<evidence type="ECO:0000313" key="3">
    <source>
        <dbReference type="EMBL" id="HED30317.1"/>
    </source>
</evidence>
<sequence length="259" mass="29746">MTDASSSHSPEWFAEWFNHPLYLELYSHRDSSEAFTCVETILDAIQAEETGEMGFAVLDIACGAGRHAMEFARRGYHVTANDLSPYLLECTARRAGEEQLELACSRQDMRTLALDRKFDLVVQLFSSFGYFTDPDDDQKVLENASHLLKKEGWYVLDLIHPAYLRAHLQPHTEKRIGSLHVDEHRHIEKDLVIKDITISSDNETLKFRESVRLFEPGTIRKMLAKAGFEIKRMLGDYHGTPFDPEQSPRMLLICRKGQE</sequence>
<accession>A0A831SQY0</accession>